<evidence type="ECO:0000256" key="1">
    <source>
        <dbReference type="ARBA" id="ARBA00004496"/>
    </source>
</evidence>
<keyword evidence="3" id="KW-0677">Repeat</keyword>
<dbReference type="GO" id="GO:0006417">
    <property type="term" value="P:regulation of translation"/>
    <property type="evidence" value="ECO:0007669"/>
    <property type="project" value="TreeGrafter"/>
</dbReference>
<dbReference type="OrthoDB" id="7490823at2759"/>
<sequence length="345" mass="38186">MNDAKKVAHSSECGALKAECMESLPERSLYEYIGPFKGSEYCSLSGPGDKVLLKLCPPVGLRVKHPCAYLLAVLIPRIRLSHPRRVSTPAVPIQPSRNSPSNLGAVPDGAPQRRGACMPAAALFERLTRRVLALIGTILKIRFFSIDAMMRHKVKSSAYRKRVTFTSLVDSIFAIERTRSPTKFCMTQNNERSGFGFVTFQSEDIVDKVCEIHFHEINNKMKPTIDYFHNEPVLQPLIPKQQDSREIFAFVPSQSPPTSTMFILRRPAGEEGEALLFARIITEGLACCVNRTSLLECLCSVLFSYAMSEVRIAATTPALAVHAAARACAHAVKRSRRPLNPATLA</sequence>
<name>A0A4C1UDW2_EUMVA</name>
<dbReference type="Proteomes" id="UP000299102">
    <property type="component" value="Unassembled WGS sequence"/>
</dbReference>
<dbReference type="STRING" id="151549.A0A4C1UDW2"/>
<dbReference type="Gene3D" id="3.30.70.330">
    <property type="match status" value="1"/>
</dbReference>
<organism evidence="6 7">
    <name type="scientific">Eumeta variegata</name>
    <name type="common">Bagworm moth</name>
    <name type="synonym">Eumeta japonica</name>
    <dbReference type="NCBI Taxonomy" id="151549"/>
    <lineage>
        <taxon>Eukaryota</taxon>
        <taxon>Metazoa</taxon>
        <taxon>Ecdysozoa</taxon>
        <taxon>Arthropoda</taxon>
        <taxon>Hexapoda</taxon>
        <taxon>Insecta</taxon>
        <taxon>Pterygota</taxon>
        <taxon>Neoptera</taxon>
        <taxon>Endopterygota</taxon>
        <taxon>Lepidoptera</taxon>
        <taxon>Glossata</taxon>
        <taxon>Ditrysia</taxon>
        <taxon>Tineoidea</taxon>
        <taxon>Psychidae</taxon>
        <taxon>Oiketicinae</taxon>
        <taxon>Eumeta</taxon>
    </lineage>
</organism>
<evidence type="ECO:0000256" key="4">
    <source>
        <dbReference type="ARBA" id="ARBA00022884"/>
    </source>
</evidence>
<dbReference type="GO" id="GO:0005737">
    <property type="term" value="C:cytoplasm"/>
    <property type="evidence" value="ECO:0007669"/>
    <property type="project" value="UniProtKB-SubCell"/>
</dbReference>
<proteinExistence type="predicted"/>
<evidence type="ECO:0000313" key="6">
    <source>
        <dbReference type="EMBL" id="GBP24529.1"/>
    </source>
</evidence>
<dbReference type="PANTHER" id="PTHR48032">
    <property type="entry name" value="RNA-BINDING PROTEIN MUSASHI HOMOLOG RBP6"/>
    <property type="match status" value="1"/>
</dbReference>
<evidence type="ECO:0000256" key="2">
    <source>
        <dbReference type="ARBA" id="ARBA00022490"/>
    </source>
</evidence>
<dbReference type="PANTHER" id="PTHR48032:SF18">
    <property type="entry name" value="RRM DOMAIN-CONTAINING PROTEIN"/>
    <property type="match status" value="1"/>
</dbReference>
<keyword evidence="7" id="KW-1185">Reference proteome</keyword>
<keyword evidence="2" id="KW-0963">Cytoplasm</keyword>
<keyword evidence="4" id="KW-0694">RNA-binding</keyword>
<comment type="subcellular location">
    <subcellularLocation>
        <location evidence="1">Cytoplasm</location>
    </subcellularLocation>
</comment>
<dbReference type="EMBL" id="BGZK01000162">
    <property type="protein sequence ID" value="GBP24529.1"/>
    <property type="molecule type" value="Genomic_DNA"/>
</dbReference>
<feature type="region of interest" description="Disordered" evidence="5">
    <location>
        <begin position="88"/>
        <end position="111"/>
    </location>
</feature>
<evidence type="ECO:0000256" key="5">
    <source>
        <dbReference type="SAM" id="MobiDB-lite"/>
    </source>
</evidence>
<dbReference type="AlphaFoldDB" id="A0A4C1UDW2"/>
<evidence type="ECO:0000256" key="3">
    <source>
        <dbReference type="ARBA" id="ARBA00022737"/>
    </source>
</evidence>
<gene>
    <name evidence="6" type="primary">Rbp6</name>
    <name evidence="6" type="ORF">EVAR_20853_1</name>
</gene>
<dbReference type="GO" id="GO:0003729">
    <property type="term" value="F:mRNA binding"/>
    <property type="evidence" value="ECO:0007669"/>
    <property type="project" value="TreeGrafter"/>
</dbReference>
<accession>A0A4C1UDW2</accession>
<reference evidence="6 7" key="1">
    <citation type="journal article" date="2019" name="Commun. Biol.">
        <title>The bagworm genome reveals a unique fibroin gene that provides high tensile strength.</title>
        <authorList>
            <person name="Kono N."/>
            <person name="Nakamura H."/>
            <person name="Ohtoshi R."/>
            <person name="Tomita M."/>
            <person name="Numata K."/>
            <person name="Arakawa K."/>
        </authorList>
    </citation>
    <scope>NUCLEOTIDE SEQUENCE [LARGE SCALE GENOMIC DNA]</scope>
</reference>
<dbReference type="InterPro" id="IPR012677">
    <property type="entry name" value="Nucleotide-bd_a/b_plait_sf"/>
</dbReference>
<evidence type="ECO:0000313" key="7">
    <source>
        <dbReference type="Proteomes" id="UP000299102"/>
    </source>
</evidence>
<protein>
    <submittedName>
        <fullName evidence="6">RNA-binding protein Musashi homolog Rbp6</fullName>
    </submittedName>
</protein>
<comment type="caution">
    <text evidence="6">The sequence shown here is derived from an EMBL/GenBank/DDBJ whole genome shotgun (WGS) entry which is preliminary data.</text>
</comment>